<reference evidence="1 2" key="1">
    <citation type="submission" date="2015-12" db="EMBL/GenBank/DDBJ databases">
        <authorList>
            <person name="Shamseldin A."/>
            <person name="Moawad H."/>
            <person name="Abd El-Rahim W.M."/>
            <person name="Sadowsky M.J."/>
        </authorList>
    </citation>
    <scope>NUCLEOTIDE SEQUENCE [LARGE SCALE GENOMIC DNA]</scope>
    <source>
        <strain evidence="1 2">D7</strain>
    </source>
</reference>
<evidence type="ECO:0008006" key="3">
    <source>
        <dbReference type="Google" id="ProtNLM"/>
    </source>
</evidence>
<organism evidence="1 2">
    <name type="scientific">Alteromonas macleodii</name>
    <name type="common">Pseudoalteromonas macleodii</name>
    <dbReference type="NCBI Taxonomy" id="28108"/>
    <lineage>
        <taxon>Bacteria</taxon>
        <taxon>Pseudomonadati</taxon>
        <taxon>Pseudomonadota</taxon>
        <taxon>Gammaproteobacteria</taxon>
        <taxon>Alteromonadales</taxon>
        <taxon>Alteromonadaceae</taxon>
        <taxon>Alteromonas/Salinimonas group</taxon>
        <taxon>Alteromonas</taxon>
    </lineage>
</organism>
<dbReference type="Gene3D" id="3.40.50.300">
    <property type="entry name" value="P-loop containing nucleotide triphosphate hydrolases"/>
    <property type="match status" value="1"/>
</dbReference>
<accession>A0A126PXA6</accession>
<dbReference type="AlphaFoldDB" id="A0A126PXA6"/>
<evidence type="ECO:0000313" key="1">
    <source>
        <dbReference type="EMBL" id="AMJ97585.1"/>
    </source>
</evidence>
<gene>
    <name evidence="1" type="ORF">AVL55_05060</name>
</gene>
<protein>
    <recommendedName>
        <fullName evidence="3">Sulfotransferase family protein</fullName>
    </recommendedName>
</protein>
<dbReference type="RefSeq" id="WP_061094464.1">
    <property type="nucleotide sequence ID" value="NZ_CP014323.1"/>
</dbReference>
<dbReference type="Pfam" id="PF13469">
    <property type="entry name" value="Sulfotransfer_3"/>
    <property type="match status" value="1"/>
</dbReference>
<dbReference type="EMBL" id="CP014323">
    <property type="protein sequence ID" value="AMJ97585.1"/>
    <property type="molecule type" value="Genomic_DNA"/>
</dbReference>
<dbReference type="OrthoDB" id="9800698at2"/>
<name>A0A126PXA6_ALTMA</name>
<dbReference type="Proteomes" id="UP000063991">
    <property type="component" value="Chromosome"/>
</dbReference>
<sequence>MNDHLIKAFSALDSGLRSQSYRKNETFESALHYLNNESIDMPLQVSSDALPPIIIIGGPRTGSTFLSQLLASKLKVGYVSNLMASLYGRPILGAILQKRLLSDRIHQLNVFKSIHGVTSNIEEPHEFGYFWSKYLITNTDSHQPESSSSLPKENFVALNEKLAQIATVFERPCIMKSSLGCFHAKGMLNHTNAVFISLKRNIPNMQGSILKVRKERFGSVEHWWSLKPYGFSRILSLPPEEQVSWQIKQILAAQDMFLLKAPHRTIEVEFEHLIKDSATILETIIQFYEKVTGHRIGYSSFVPEDN</sequence>
<evidence type="ECO:0000313" key="2">
    <source>
        <dbReference type="Proteomes" id="UP000063991"/>
    </source>
</evidence>
<dbReference type="InterPro" id="IPR027417">
    <property type="entry name" value="P-loop_NTPase"/>
</dbReference>
<dbReference type="SUPFAM" id="SSF52540">
    <property type="entry name" value="P-loop containing nucleoside triphosphate hydrolases"/>
    <property type="match status" value="1"/>
</dbReference>
<proteinExistence type="predicted"/>